<dbReference type="Proteomes" id="UP001054902">
    <property type="component" value="Unassembled WGS sequence"/>
</dbReference>
<feature type="compositionally biased region" description="Basic and acidic residues" evidence="1">
    <location>
        <begin position="37"/>
        <end position="49"/>
    </location>
</feature>
<dbReference type="EMBL" id="BLLK01000051">
    <property type="protein sequence ID" value="GFH56083.1"/>
    <property type="molecule type" value="Genomic_DNA"/>
</dbReference>
<name>A0AAD3D1R2_9STRA</name>
<proteinExistence type="predicted"/>
<evidence type="ECO:0000313" key="2">
    <source>
        <dbReference type="EMBL" id="GFH56083.1"/>
    </source>
</evidence>
<reference evidence="2 3" key="1">
    <citation type="journal article" date="2021" name="Sci. Rep.">
        <title>The genome of the diatom Chaetoceros tenuissimus carries an ancient integrated fragment of an extant virus.</title>
        <authorList>
            <person name="Hongo Y."/>
            <person name="Kimura K."/>
            <person name="Takaki Y."/>
            <person name="Yoshida Y."/>
            <person name="Baba S."/>
            <person name="Kobayashi G."/>
            <person name="Nagasaki K."/>
            <person name="Hano T."/>
            <person name="Tomaru Y."/>
        </authorList>
    </citation>
    <scope>NUCLEOTIDE SEQUENCE [LARGE SCALE GENOMIC DNA]</scope>
    <source>
        <strain evidence="2 3">NIES-3715</strain>
    </source>
</reference>
<keyword evidence="3" id="KW-1185">Reference proteome</keyword>
<feature type="compositionally biased region" description="Basic residues" evidence="1">
    <location>
        <begin position="163"/>
        <end position="179"/>
    </location>
</feature>
<feature type="compositionally biased region" description="Polar residues" evidence="1">
    <location>
        <begin position="65"/>
        <end position="86"/>
    </location>
</feature>
<feature type="compositionally biased region" description="Low complexity" evidence="1">
    <location>
        <begin position="87"/>
        <end position="112"/>
    </location>
</feature>
<organism evidence="2 3">
    <name type="scientific">Chaetoceros tenuissimus</name>
    <dbReference type="NCBI Taxonomy" id="426638"/>
    <lineage>
        <taxon>Eukaryota</taxon>
        <taxon>Sar</taxon>
        <taxon>Stramenopiles</taxon>
        <taxon>Ochrophyta</taxon>
        <taxon>Bacillariophyta</taxon>
        <taxon>Coscinodiscophyceae</taxon>
        <taxon>Chaetocerotophycidae</taxon>
        <taxon>Chaetocerotales</taxon>
        <taxon>Chaetocerotaceae</taxon>
        <taxon>Chaetoceros</taxon>
    </lineage>
</organism>
<feature type="region of interest" description="Disordered" evidence="1">
    <location>
        <begin position="37"/>
        <end position="112"/>
    </location>
</feature>
<dbReference type="AlphaFoldDB" id="A0AAD3D1R2"/>
<protein>
    <submittedName>
        <fullName evidence="2">Uncharacterized protein</fullName>
    </submittedName>
</protein>
<evidence type="ECO:0000313" key="3">
    <source>
        <dbReference type="Proteomes" id="UP001054902"/>
    </source>
</evidence>
<accession>A0AAD3D1R2</accession>
<evidence type="ECO:0000256" key="1">
    <source>
        <dbReference type="SAM" id="MobiDB-lite"/>
    </source>
</evidence>
<comment type="caution">
    <text evidence="2">The sequence shown here is derived from an EMBL/GenBank/DDBJ whole genome shotgun (WGS) entry which is preliminary data.</text>
</comment>
<feature type="region of interest" description="Disordered" evidence="1">
    <location>
        <begin position="155"/>
        <end position="182"/>
    </location>
</feature>
<gene>
    <name evidence="2" type="ORF">CTEN210_12559</name>
</gene>
<sequence length="252" mass="28788">MVSKSLQGPYYNHHFYESSHHILSTCRVKDLHQEWKKSMSKQDHDDSKNKNIGTKTKVTKPFIQQKGSDSNIKGIDTTATSSTDILDSSQRDSQSNNSFQSPSSWSSLSNSHSNLCSNPSMNMNSYYDNISFLLEQQELSIRKFGVLSRKEIESISQSNSLPRSRRGINKNGNKGKRTCSRPTRVNTLDSSSIEHIVHSFIDDELTIADDRLKRMITKKINRAVENALKKFEMQLRIKTSESHMDEIELELV</sequence>